<keyword evidence="1" id="KW-0812">Transmembrane</keyword>
<reference evidence="2" key="2">
    <citation type="submission" date="2021-08" db="EMBL/GenBank/DDBJ databases">
        <authorList>
            <person name="Tani A."/>
            <person name="Ola A."/>
            <person name="Ogura Y."/>
            <person name="Katsura K."/>
            <person name="Hayashi T."/>
        </authorList>
    </citation>
    <scope>NUCLEOTIDE SEQUENCE</scope>
    <source>
        <strain evidence="2">NBRC 103626</strain>
    </source>
</reference>
<feature type="transmembrane region" description="Helical" evidence="1">
    <location>
        <begin position="100"/>
        <end position="119"/>
    </location>
</feature>
<dbReference type="Proteomes" id="UP001055108">
    <property type="component" value="Unassembled WGS sequence"/>
</dbReference>
<reference evidence="2" key="1">
    <citation type="journal article" date="2016" name="Front. Microbiol.">
        <title>Genome Sequence of the Piezophilic, Mesophilic Sulfate-Reducing Bacterium Desulfovibrio indicus J2T.</title>
        <authorList>
            <person name="Cao J."/>
            <person name="Maignien L."/>
            <person name="Shao Z."/>
            <person name="Alain K."/>
            <person name="Jebbar M."/>
        </authorList>
    </citation>
    <scope>NUCLEOTIDE SEQUENCE</scope>
    <source>
        <strain evidence="2">NBRC 103626</strain>
    </source>
</reference>
<dbReference type="AlphaFoldDB" id="A0AA37HL87"/>
<proteinExistence type="predicted"/>
<keyword evidence="3" id="KW-1185">Reference proteome</keyword>
<dbReference type="EMBL" id="BPQM01000002">
    <property type="protein sequence ID" value="GJD76927.1"/>
    <property type="molecule type" value="Genomic_DNA"/>
</dbReference>
<evidence type="ECO:0000313" key="2">
    <source>
        <dbReference type="EMBL" id="GJD76927.1"/>
    </source>
</evidence>
<gene>
    <name evidence="2" type="ORF">NBEOAGPD_0128</name>
</gene>
<name>A0AA37HL87_9HYPH</name>
<protein>
    <submittedName>
        <fullName evidence="2">Uncharacterized protein</fullName>
    </submittedName>
</protein>
<keyword evidence="1" id="KW-0472">Membrane</keyword>
<evidence type="ECO:0000313" key="3">
    <source>
        <dbReference type="Proteomes" id="UP001055108"/>
    </source>
</evidence>
<evidence type="ECO:0000256" key="1">
    <source>
        <dbReference type="SAM" id="Phobius"/>
    </source>
</evidence>
<keyword evidence="1" id="KW-1133">Transmembrane helix</keyword>
<accession>A0AA37HL87</accession>
<sequence>MQTTRTPPGPACPRAALDALGREVGRALPPPADGLGESLVRRALGEKPGEETEEDRLVVRFGTEWRTFIRRQNPDRLAALDALIDGQIERRALARFYRRVRNAAVAITVAGFAVAQFGIDRLPVVRQVWRLLRGELR</sequence>
<dbReference type="RefSeq" id="WP_238300470.1">
    <property type="nucleotide sequence ID" value="NZ_BPQM01000002.1"/>
</dbReference>
<organism evidence="2 3">
    <name type="scientific">Methylobacterium gregans</name>
    <dbReference type="NCBI Taxonomy" id="374424"/>
    <lineage>
        <taxon>Bacteria</taxon>
        <taxon>Pseudomonadati</taxon>
        <taxon>Pseudomonadota</taxon>
        <taxon>Alphaproteobacteria</taxon>
        <taxon>Hyphomicrobiales</taxon>
        <taxon>Methylobacteriaceae</taxon>
        <taxon>Methylobacterium</taxon>
    </lineage>
</organism>
<comment type="caution">
    <text evidence="2">The sequence shown here is derived from an EMBL/GenBank/DDBJ whole genome shotgun (WGS) entry which is preliminary data.</text>
</comment>